<reference evidence="2 3" key="1">
    <citation type="submission" date="2016-05" db="EMBL/GenBank/DDBJ databases">
        <title>Comparative analysis of secretome profiles of manganese(II)-oxidizing ascomycete fungi.</title>
        <authorList>
            <consortium name="DOE Joint Genome Institute"/>
            <person name="Zeiner C.A."/>
            <person name="Purvine S.O."/>
            <person name="Zink E.M."/>
            <person name="Wu S."/>
            <person name="Pasa-Tolic L."/>
            <person name="Chaput D.L."/>
            <person name="Haridas S."/>
            <person name="Grigoriev I.V."/>
            <person name="Santelli C.M."/>
            <person name="Hansel C.M."/>
        </authorList>
    </citation>
    <scope>NUCLEOTIDE SEQUENCE [LARGE SCALE GENOMIC DNA]</scope>
    <source>
        <strain evidence="2 3">AP3s5-JAC2a</strain>
    </source>
</reference>
<dbReference type="InterPro" id="IPR001763">
    <property type="entry name" value="Rhodanese-like_dom"/>
</dbReference>
<dbReference type="STRING" id="1460663.A0A177CK16"/>
<dbReference type="InParanoid" id="A0A177CK16"/>
<organism evidence="2 3">
    <name type="scientific">Paraphaeosphaeria sporulosa</name>
    <dbReference type="NCBI Taxonomy" id="1460663"/>
    <lineage>
        <taxon>Eukaryota</taxon>
        <taxon>Fungi</taxon>
        <taxon>Dikarya</taxon>
        <taxon>Ascomycota</taxon>
        <taxon>Pezizomycotina</taxon>
        <taxon>Dothideomycetes</taxon>
        <taxon>Pleosporomycetidae</taxon>
        <taxon>Pleosporales</taxon>
        <taxon>Massarineae</taxon>
        <taxon>Didymosphaeriaceae</taxon>
        <taxon>Paraphaeosphaeria</taxon>
    </lineage>
</organism>
<dbReference type="RefSeq" id="XP_018037554.1">
    <property type="nucleotide sequence ID" value="XM_018186991.1"/>
</dbReference>
<dbReference type="InterPro" id="IPR052367">
    <property type="entry name" value="Thiosulfate_ST/Rhodanese-like"/>
</dbReference>
<dbReference type="InterPro" id="IPR036873">
    <property type="entry name" value="Rhodanese-like_dom_sf"/>
</dbReference>
<evidence type="ECO:0000313" key="2">
    <source>
        <dbReference type="EMBL" id="OAG07189.1"/>
    </source>
</evidence>
<dbReference type="PANTHER" id="PTHR45431">
    <property type="entry name" value="RHODANESE-LIKE DOMAIN-CONTAINING PROTEIN 15, CHLOROPLASTIC"/>
    <property type="match status" value="1"/>
</dbReference>
<keyword evidence="3" id="KW-1185">Reference proteome</keyword>
<dbReference type="EMBL" id="KV441551">
    <property type="protein sequence ID" value="OAG07189.1"/>
    <property type="molecule type" value="Genomic_DNA"/>
</dbReference>
<evidence type="ECO:0000259" key="1">
    <source>
        <dbReference type="PROSITE" id="PS50206"/>
    </source>
</evidence>
<evidence type="ECO:0000313" key="3">
    <source>
        <dbReference type="Proteomes" id="UP000077069"/>
    </source>
</evidence>
<dbReference type="PANTHER" id="PTHR45431:SF3">
    <property type="entry name" value="RHODANESE-LIKE DOMAIN-CONTAINING PROTEIN 15, CHLOROPLASTIC"/>
    <property type="match status" value="1"/>
</dbReference>
<dbReference type="GeneID" id="28770477"/>
<dbReference type="PROSITE" id="PS50206">
    <property type="entry name" value="RHODANESE_3"/>
    <property type="match status" value="1"/>
</dbReference>
<sequence length="140" mass="15485">MAPPNNLLIDVRSPLEFSTGALANDLYSATNIEYTSIASLPAVYAALGTQVAKTDNITLYCRSGRRSDIALQELRALGYVNVRDIGGFEEARAVLMMEETERRSIREVEGMKRRDGKERVEGRKKAFGALLEGLKECEQG</sequence>
<dbReference type="Proteomes" id="UP000077069">
    <property type="component" value="Unassembled WGS sequence"/>
</dbReference>
<proteinExistence type="predicted"/>
<dbReference type="CDD" id="cd00158">
    <property type="entry name" value="RHOD"/>
    <property type="match status" value="1"/>
</dbReference>
<dbReference type="OrthoDB" id="361797at2759"/>
<gene>
    <name evidence="2" type="ORF">CC84DRAFT_642865</name>
</gene>
<feature type="domain" description="Rhodanese" evidence="1">
    <location>
        <begin position="2"/>
        <end position="99"/>
    </location>
</feature>
<dbReference type="Gene3D" id="3.40.250.10">
    <property type="entry name" value="Rhodanese-like domain"/>
    <property type="match status" value="1"/>
</dbReference>
<name>A0A177CK16_9PLEO</name>
<dbReference type="AlphaFoldDB" id="A0A177CK16"/>
<accession>A0A177CK16</accession>
<dbReference type="Pfam" id="PF00581">
    <property type="entry name" value="Rhodanese"/>
    <property type="match status" value="1"/>
</dbReference>
<dbReference type="SUPFAM" id="SSF52821">
    <property type="entry name" value="Rhodanese/Cell cycle control phosphatase"/>
    <property type="match status" value="1"/>
</dbReference>
<protein>
    <recommendedName>
        <fullName evidence="1">Rhodanese domain-containing protein</fullName>
    </recommendedName>
</protein>